<feature type="transmembrane region" description="Helical" evidence="1">
    <location>
        <begin position="47"/>
        <end position="66"/>
    </location>
</feature>
<accession>A0A1T5AMP2</accession>
<dbReference type="STRING" id="572036.SAMN05661099_0883"/>
<feature type="transmembrane region" description="Helical" evidence="1">
    <location>
        <begin position="72"/>
        <end position="90"/>
    </location>
</feature>
<keyword evidence="1" id="KW-0472">Membrane</keyword>
<keyword evidence="1" id="KW-1133">Transmembrane helix</keyword>
<proteinExistence type="predicted"/>
<dbReference type="AlphaFoldDB" id="A0A1T5AMP2"/>
<protein>
    <submittedName>
        <fullName evidence="2">Uncharacterized protein</fullName>
    </submittedName>
</protein>
<feature type="transmembrane region" description="Helical" evidence="1">
    <location>
        <begin position="6"/>
        <end position="27"/>
    </location>
</feature>
<gene>
    <name evidence="2" type="ORF">SAMN05661099_0883</name>
</gene>
<sequence length="132" mass="15019">MELILISKWVTFGFGLFFILIGILMVLKPETARNVLRKAGSTFFINYAEITLRLIPASAMIIFADYSKYPELLMAFGWFMLATSLVLYFVPRKLHHKFSLKAAGILKPVYFQLISPFSMLIGCFLIYSVCGC</sequence>
<evidence type="ECO:0000313" key="3">
    <source>
        <dbReference type="Proteomes" id="UP000189981"/>
    </source>
</evidence>
<name>A0A1T5AMP2_9SPHI</name>
<evidence type="ECO:0000313" key="2">
    <source>
        <dbReference type="EMBL" id="SKB36301.1"/>
    </source>
</evidence>
<organism evidence="2 3">
    <name type="scientific">Daejeonella lutea</name>
    <dbReference type="NCBI Taxonomy" id="572036"/>
    <lineage>
        <taxon>Bacteria</taxon>
        <taxon>Pseudomonadati</taxon>
        <taxon>Bacteroidota</taxon>
        <taxon>Sphingobacteriia</taxon>
        <taxon>Sphingobacteriales</taxon>
        <taxon>Sphingobacteriaceae</taxon>
        <taxon>Daejeonella</taxon>
    </lineage>
</organism>
<feature type="transmembrane region" description="Helical" evidence="1">
    <location>
        <begin position="110"/>
        <end position="129"/>
    </location>
</feature>
<reference evidence="3" key="1">
    <citation type="submission" date="2017-02" db="EMBL/GenBank/DDBJ databases">
        <authorList>
            <person name="Varghese N."/>
            <person name="Submissions S."/>
        </authorList>
    </citation>
    <scope>NUCLEOTIDE SEQUENCE [LARGE SCALE GENOMIC DNA]</scope>
    <source>
        <strain evidence="3">DSM 22385</strain>
    </source>
</reference>
<dbReference type="Proteomes" id="UP000189981">
    <property type="component" value="Unassembled WGS sequence"/>
</dbReference>
<dbReference type="EMBL" id="FUYR01000001">
    <property type="protein sequence ID" value="SKB36301.1"/>
    <property type="molecule type" value="Genomic_DNA"/>
</dbReference>
<evidence type="ECO:0000256" key="1">
    <source>
        <dbReference type="SAM" id="Phobius"/>
    </source>
</evidence>
<keyword evidence="3" id="KW-1185">Reference proteome</keyword>
<keyword evidence="1" id="KW-0812">Transmembrane</keyword>